<name>A0A9E8A5S6_9HYPH</name>
<dbReference type="Gene3D" id="3.30.9.10">
    <property type="entry name" value="D-Amino Acid Oxidase, subunit A, domain 2"/>
    <property type="match status" value="1"/>
</dbReference>
<organism evidence="1">
    <name type="scientific">Bosea sp. NBC_00436</name>
    <dbReference type="NCBI Taxonomy" id="2969620"/>
    <lineage>
        <taxon>Bacteria</taxon>
        <taxon>Pseudomonadati</taxon>
        <taxon>Pseudomonadota</taxon>
        <taxon>Alphaproteobacteria</taxon>
        <taxon>Hyphomicrobiales</taxon>
        <taxon>Boseaceae</taxon>
        <taxon>Bosea</taxon>
    </lineage>
</organism>
<dbReference type="AlphaFoldDB" id="A0A9E8A5S6"/>
<sequence length="118" mass="12676">MFGCRPGTFSLPEHEAAPRLLAMMLKVWPQLAGYKFKHCWSGEGGMTADKVAHMGKRGGIDFAISCNGNSVALITYLGHQSALKLLASRIGLPAEKWSSVREAFSLGGCRHGAEEAQA</sequence>
<protein>
    <submittedName>
        <fullName evidence="1">Uncharacterized protein</fullName>
    </submittedName>
</protein>
<accession>A0A9E8A5S6</accession>
<dbReference type="Gene3D" id="3.50.50.60">
    <property type="entry name" value="FAD/NAD(P)-binding domain"/>
    <property type="match status" value="1"/>
</dbReference>
<proteinExistence type="predicted"/>
<dbReference type="EMBL" id="CP102774">
    <property type="protein sequence ID" value="UZF88100.1"/>
    <property type="molecule type" value="Genomic_DNA"/>
</dbReference>
<reference evidence="1" key="1">
    <citation type="submission" date="2022-08" db="EMBL/GenBank/DDBJ databases">
        <title>Complete Genome Sequences of 2 Bosea sp. soil isolates.</title>
        <authorList>
            <person name="Alvarez Arevalo M."/>
            <person name="Sterndorff E.B."/>
            <person name="Faurdal D."/>
            <person name="Joergensen T.S."/>
            <person name="Weber T."/>
        </authorList>
    </citation>
    <scope>NUCLEOTIDE SEQUENCE</scope>
    <source>
        <strain evidence="1">NBC_00436</strain>
    </source>
</reference>
<gene>
    <name evidence="1" type="ORF">NWE54_04740</name>
</gene>
<dbReference type="InterPro" id="IPR036188">
    <property type="entry name" value="FAD/NAD-bd_sf"/>
</dbReference>
<evidence type="ECO:0000313" key="1">
    <source>
        <dbReference type="EMBL" id="UZF88100.1"/>
    </source>
</evidence>